<keyword evidence="2" id="KW-1185">Reference proteome</keyword>
<dbReference type="EMBL" id="VUJU01000326">
    <property type="protein sequence ID" value="KAF0771167.1"/>
    <property type="molecule type" value="Genomic_DNA"/>
</dbReference>
<organism evidence="1 2">
    <name type="scientific">Aphis craccivora</name>
    <name type="common">Cowpea aphid</name>
    <dbReference type="NCBI Taxonomy" id="307492"/>
    <lineage>
        <taxon>Eukaryota</taxon>
        <taxon>Metazoa</taxon>
        <taxon>Ecdysozoa</taxon>
        <taxon>Arthropoda</taxon>
        <taxon>Hexapoda</taxon>
        <taxon>Insecta</taxon>
        <taxon>Pterygota</taxon>
        <taxon>Neoptera</taxon>
        <taxon>Paraneoptera</taxon>
        <taxon>Hemiptera</taxon>
        <taxon>Sternorrhyncha</taxon>
        <taxon>Aphidomorpha</taxon>
        <taxon>Aphidoidea</taxon>
        <taxon>Aphididae</taxon>
        <taxon>Aphidini</taxon>
        <taxon>Aphis</taxon>
        <taxon>Aphis</taxon>
    </lineage>
</organism>
<gene>
    <name evidence="1" type="ORF">FWK35_00008256</name>
</gene>
<comment type="caution">
    <text evidence="1">The sequence shown here is derived from an EMBL/GenBank/DDBJ whole genome shotgun (WGS) entry which is preliminary data.</text>
</comment>
<dbReference type="AlphaFoldDB" id="A0A6G0ZJK7"/>
<evidence type="ECO:0000313" key="1">
    <source>
        <dbReference type="EMBL" id="KAF0771167.1"/>
    </source>
</evidence>
<dbReference type="Proteomes" id="UP000478052">
    <property type="component" value="Unassembled WGS sequence"/>
</dbReference>
<name>A0A6G0ZJK7_APHCR</name>
<reference evidence="1 2" key="1">
    <citation type="submission" date="2019-08" db="EMBL/GenBank/DDBJ databases">
        <title>Whole genome of Aphis craccivora.</title>
        <authorList>
            <person name="Voronova N.V."/>
            <person name="Shulinski R.S."/>
            <person name="Bandarenka Y.V."/>
            <person name="Zhorov D.G."/>
            <person name="Warner D."/>
        </authorList>
    </citation>
    <scope>NUCLEOTIDE SEQUENCE [LARGE SCALE GENOMIC DNA]</scope>
    <source>
        <strain evidence="1">180601</strain>
        <tissue evidence="1">Whole Body</tissue>
    </source>
</reference>
<evidence type="ECO:0000313" key="2">
    <source>
        <dbReference type="Proteomes" id="UP000478052"/>
    </source>
</evidence>
<accession>A0A6G0ZJK7</accession>
<proteinExistence type="predicted"/>
<protein>
    <submittedName>
        <fullName evidence="1">Uncharacterized protein</fullName>
    </submittedName>
</protein>
<sequence length="57" mass="6804">MIQKRFLMMRFKLGKINTPTIDLAKQLNLQSLANRRFNNDIIFHYKLLNNIIVCPEL</sequence>